<protein>
    <submittedName>
        <fullName evidence="1">ABC transporter substrate-binding protein</fullName>
    </submittedName>
</protein>
<evidence type="ECO:0000313" key="1">
    <source>
        <dbReference type="EMBL" id="HET98462.1"/>
    </source>
</evidence>
<dbReference type="AlphaFoldDB" id="A0A7C2TML7"/>
<dbReference type="SUPFAM" id="SSF53850">
    <property type="entry name" value="Periplasmic binding protein-like II"/>
    <property type="match status" value="1"/>
</dbReference>
<dbReference type="Pfam" id="PF13379">
    <property type="entry name" value="NMT1_2"/>
    <property type="match status" value="1"/>
</dbReference>
<name>A0A7C2TML7_9BACT</name>
<accession>A0A7C2TML7</accession>
<dbReference type="PANTHER" id="PTHR30024">
    <property type="entry name" value="ALIPHATIC SULFONATES-BINDING PROTEIN-RELATED"/>
    <property type="match status" value="1"/>
</dbReference>
<reference evidence="1" key="1">
    <citation type="journal article" date="2020" name="mSystems">
        <title>Genome- and Community-Level Interaction Insights into Carbon Utilization and Element Cycling Functions of Hydrothermarchaeota in Hydrothermal Sediment.</title>
        <authorList>
            <person name="Zhou Z."/>
            <person name="Liu Y."/>
            <person name="Xu W."/>
            <person name="Pan J."/>
            <person name="Luo Z.H."/>
            <person name="Li M."/>
        </authorList>
    </citation>
    <scope>NUCLEOTIDE SEQUENCE [LARGE SCALE GENOMIC DNA]</scope>
    <source>
        <strain evidence="1">SpSt-1224</strain>
    </source>
</reference>
<sequence>MPLALGLGGDRSGRIVMKRYLFFLLLLAPLFSPLAGCERKAAEPLLIRFGHAPHDHHAALYIAALNPDYFRDNGGVFLRERTFKSDYELIADGRVIARLQIVPDEGGIRLIRRLAEKQVDLAYGGVPAILALIDQGSEVRILLPLMGEGAGLIVDRDLPADSWDTFVEYIQKSPVPVRIGYRIGVSVQNIAFEAALRSAGLSYSRRVDDHAAQVMLLNLHGSDRLFAALKSGLIDGFVINQPLVTMAEVQQVGRLLVNLRDLPPAGSWVGAPCCALAGDESFVRRHPREVAALLSLLKRANDYLNEYPEPSAVQVASWLEIDPEIERKSLP</sequence>
<organism evidence="1">
    <name type="scientific">Desulfurivibrio alkaliphilus</name>
    <dbReference type="NCBI Taxonomy" id="427923"/>
    <lineage>
        <taxon>Bacteria</taxon>
        <taxon>Pseudomonadati</taxon>
        <taxon>Thermodesulfobacteriota</taxon>
        <taxon>Desulfobulbia</taxon>
        <taxon>Desulfobulbales</taxon>
        <taxon>Desulfobulbaceae</taxon>
        <taxon>Desulfurivibrio</taxon>
    </lineage>
</organism>
<gene>
    <name evidence="1" type="ORF">ENN98_07200</name>
</gene>
<comment type="caution">
    <text evidence="1">The sequence shown here is derived from an EMBL/GenBank/DDBJ whole genome shotgun (WGS) entry which is preliminary data.</text>
</comment>
<dbReference type="Gene3D" id="3.40.190.10">
    <property type="entry name" value="Periplasmic binding protein-like II"/>
    <property type="match status" value="1"/>
</dbReference>
<feature type="non-terminal residue" evidence="1">
    <location>
        <position position="331"/>
    </location>
</feature>
<proteinExistence type="predicted"/>
<dbReference type="EMBL" id="DSDS01000159">
    <property type="protein sequence ID" value="HET98462.1"/>
    <property type="molecule type" value="Genomic_DNA"/>
</dbReference>
<dbReference type="Proteomes" id="UP000885986">
    <property type="component" value="Unassembled WGS sequence"/>
</dbReference>
<dbReference type="PANTHER" id="PTHR30024:SF42">
    <property type="entry name" value="ALIPHATIC SULFONATES-BINDING PROTEIN-RELATED"/>
    <property type="match status" value="1"/>
</dbReference>